<reference evidence="9 10" key="1">
    <citation type="journal article" date="2008" name="Nature">
        <title>The genome of Laccaria bicolor provides insights into mycorrhizal symbiosis.</title>
        <authorList>
            <person name="Martin F."/>
            <person name="Aerts A."/>
            <person name="Ahren D."/>
            <person name="Brun A."/>
            <person name="Danchin E.G.J."/>
            <person name="Duchaussoy F."/>
            <person name="Gibon J."/>
            <person name="Kohler A."/>
            <person name="Lindquist E."/>
            <person name="Pereda V."/>
            <person name="Salamov A."/>
            <person name="Shapiro H.J."/>
            <person name="Wuyts J."/>
            <person name="Blaudez D."/>
            <person name="Buee M."/>
            <person name="Brokstein P."/>
            <person name="Canbaeck B."/>
            <person name="Cohen D."/>
            <person name="Courty P.E."/>
            <person name="Coutinho P.M."/>
            <person name="Delaruelle C."/>
            <person name="Detter J.C."/>
            <person name="Deveau A."/>
            <person name="DiFazio S."/>
            <person name="Duplessis S."/>
            <person name="Fraissinet-Tachet L."/>
            <person name="Lucic E."/>
            <person name="Frey-Klett P."/>
            <person name="Fourrey C."/>
            <person name="Feussner I."/>
            <person name="Gay G."/>
            <person name="Grimwood J."/>
            <person name="Hoegger P.J."/>
            <person name="Jain P."/>
            <person name="Kilaru S."/>
            <person name="Labbe J."/>
            <person name="Lin Y.C."/>
            <person name="Legue V."/>
            <person name="Le Tacon F."/>
            <person name="Marmeisse R."/>
            <person name="Melayah D."/>
            <person name="Montanini B."/>
            <person name="Muratet M."/>
            <person name="Nehls U."/>
            <person name="Niculita-Hirzel H."/>
            <person name="Oudot-Le Secq M.P."/>
            <person name="Peter M."/>
            <person name="Quesneville H."/>
            <person name="Rajashekar B."/>
            <person name="Reich M."/>
            <person name="Rouhier N."/>
            <person name="Schmutz J."/>
            <person name="Yin T."/>
            <person name="Chalot M."/>
            <person name="Henrissat B."/>
            <person name="Kuees U."/>
            <person name="Lucas S."/>
            <person name="Van de Peer Y."/>
            <person name="Podila G.K."/>
            <person name="Polle A."/>
            <person name="Pukkila P.J."/>
            <person name="Richardson P.M."/>
            <person name="Rouze P."/>
            <person name="Sanders I.R."/>
            <person name="Stajich J.E."/>
            <person name="Tunlid A."/>
            <person name="Tuskan G."/>
            <person name="Grigoriev I.V."/>
        </authorList>
    </citation>
    <scope>NUCLEOTIDE SEQUENCE [LARGE SCALE GENOMIC DNA]</scope>
    <source>
        <strain evidence="10">S238N-H82 / ATCC MYA-4686</strain>
    </source>
</reference>
<comment type="function">
    <text evidence="4">Non catalytic subunit of RNase H2, an endonuclease that specifically degrades the RNA of RNA:DNA hybrids. Participates in DNA replication, possibly by mediating the removal of lagging-strand Okazaki fragment RNA primers during DNA replication. Mediates the excision of single ribonucleotides from DNA:RNA duplexes.</text>
</comment>
<evidence type="ECO:0000313" key="10">
    <source>
        <dbReference type="Proteomes" id="UP000001194"/>
    </source>
</evidence>
<dbReference type="Gene3D" id="2.20.25.530">
    <property type="match status" value="1"/>
</dbReference>
<gene>
    <name evidence="9" type="ORF">LACBIDRAFT_313799</name>
</gene>
<dbReference type="InterPro" id="IPR040456">
    <property type="entry name" value="RNase_H2_suB"/>
</dbReference>
<organism evidence="10">
    <name type="scientific">Laccaria bicolor (strain S238N-H82 / ATCC MYA-4686)</name>
    <name type="common">Bicoloured deceiver</name>
    <name type="synonym">Laccaria laccata var. bicolor</name>
    <dbReference type="NCBI Taxonomy" id="486041"/>
    <lineage>
        <taxon>Eukaryota</taxon>
        <taxon>Fungi</taxon>
        <taxon>Dikarya</taxon>
        <taxon>Basidiomycota</taxon>
        <taxon>Agaricomycotina</taxon>
        <taxon>Agaricomycetes</taxon>
        <taxon>Agaricomycetidae</taxon>
        <taxon>Agaricales</taxon>
        <taxon>Agaricineae</taxon>
        <taxon>Hydnangiaceae</taxon>
        <taxon>Laccaria</taxon>
    </lineage>
</organism>
<proteinExistence type="predicted"/>
<dbReference type="OrthoDB" id="29098at2759"/>
<dbReference type="PANTHER" id="PTHR13383">
    <property type="entry name" value="RIBONUCLEASE H2 SUBUNIT B"/>
    <property type="match status" value="1"/>
</dbReference>
<evidence type="ECO:0000256" key="1">
    <source>
        <dbReference type="ARBA" id="ARBA00004123"/>
    </source>
</evidence>
<protein>
    <recommendedName>
        <fullName evidence="2">Ribonuclease H2 subunit B</fullName>
    </recommendedName>
    <alternativeName>
        <fullName evidence="5">Ribonuclease HI subunit B</fullName>
    </alternativeName>
</protein>
<dbReference type="CDD" id="cd09270">
    <property type="entry name" value="RNase_H2-B"/>
    <property type="match status" value="1"/>
</dbReference>
<name>B0D0V7_LACBS</name>
<dbReference type="RefSeq" id="XP_001877788.1">
    <property type="nucleotide sequence ID" value="XM_001877753.1"/>
</dbReference>
<dbReference type="GO" id="GO:0005654">
    <property type="term" value="C:nucleoplasm"/>
    <property type="evidence" value="ECO:0007669"/>
    <property type="project" value="TreeGrafter"/>
</dbReference>
<dbReference type="Proteomes" id="UP000001194">
    <property type="component" value="Unassembled WGS sequence"/>
</dbReference>
<feature type="domain" description="Rnh202 triple barrel" evidence="8">
    <location>
        <begin position="29"/>
        <end position="95"/>
    </location>
</feature>
<dbReference type="InterPro" id="IPR041195">
    <property type="entry name" value="Rnh202_N"/>
</dbReference>
<dbReference type="AlphaFoldDB" id="B0D0V7"/>
<dbReference type="InterPro" id="IPR019024">
    <property type="entry name" value="RNase_H2_suB_wHTH"/>
</dbReference>
<dbReference type="KEGG" id="lbc:LACBIDRAFT_313799"/>
<evidence type="ECO:0000256" key="3">
    <source>
        <dbReference type="ARBA" id="ARBA00023242"/>
    </source>
</evidence>
<evidence type="ECO:0000256" key="4">
    <source>
        <dbReference type="ARBA" id="ARBA00024778"/>
    </source>
</evidence>
<dbReference type="Pfam" id="PF17745">
    <property type="entry name" value="Ydr279_N"/>
    <property type="match status" value="1"/>
</dbReference>
<dbReference type="GO" id="GO:0006401">
    <property type="term" value="P:RNA catabolic process"/>
    <property type="evidence" value="ECO:0007669"/>
    <property type="project" value="TreeGrafter"/>
</dbReference>
<evidence type="ECO:0000256" key="5">
    <source>
        <dbReference type="ARBA" id="ARBA00033464"/>
    </source>
</evidence>
<dbReference type="EMBL" id="DS547095">
    <property type="protein sequence ID" value="EDR11891.1"/>
    <property type="molecule type" value="Genomic_DNA"/>
</dbReference>
<comment type="subcellular location">
    <subcellularLocation>
        <location evidence="1">Nucleus</location>
    </subcellularLocation>
</comment>
<evidence type="ECO:0000259" key="8">
    <source>
        <dbReference type="Pfam" id="PF17745"/>
    </source>
</evidence>
<dbReference type="GO" id="GO:0032299">
    <property type="term" value="C:ribonuclease H2 complex"/>
    <property type="evidence" value="ECO:0007669"/>
    <property type="project" value="InterPro"/>
</dbReference>
<dbReference type="InParanoid" id="B0D0V7"/>
<dbReference type="FunCoup" id="B0D0V7">
    <property type="interactions" value="55"/>
</dbReference>
<evidence type="ECO:0000313" key="9">
    <source>
        <dbReference type="EMBL" id="EDR11891.1"/>
    </source>
</evidence>
<feature type="region of interest" description="Disordered" evidence="6">
    <location>
        <begin position="288"/>
        <end position="312"/>
    </location>
</feature>
<dbReference type="GeneID" id="6072967"/>
<dbReference type="Gene3D" id="1.10.20.120">
    <property type="match status" value="1"/>
</dbReference>
<dbReference type="Pfam" id="PF09468">
    <property type="entry name" value="RNase_H2-Ydr279"/>
    <property type="match status" value="1"/>
</dbReference>
<dbReference type="HOGENOM" id="CLU_058486_0_0_1"/>
<feature type="domain" description="Ribonuclease H2 subunit B wHTH" evidence="7">
    <location>
        <begin position="98"/>
        <end position="265"/>
    </location>
</feature>
<sequence>MNVNFGLLPHDVLDALSYTPSNLVDIRHDSPFLRLPHPRTGSLSLFLSSKVPADASNFKTRIFEVQAVAPPDERSWFIGDEVVADGRLLLMTPIDPTFLLIPILQGTSSQTNFRTADDLFEEAVRILNTSVPSENAEKSLLDTKDVFAFASMSCTHTALRHVCEVKEVTQGIVVYRYSPSRVIDYLRRKVVRLETSGALDVSRTILRTLAKDGLLEDGNEELLKRELSVTSVVKALTKLLSTVGHTRASCDLLAQYLPAHIRDMLLASYDFTKLDIYLKTLGGDIPAPSKAKDAAPVAVEKKRKGAKPSQGVEKLKKVNTTGMSKLSSFFNKAEKTR</sequence>
<keyword evidence="10" id="KW-1185">Reference proteome</keyword>
<accession>B0D0V7</accession>
<keyword evidence="3" id="KW-0539">Nucleus</keyword>
<evidence type="ECO:0000256" key="2">
    <source>
        <dbReference type="ARBA" id="ARBA00019062"/>
    </source>
</evidence>
<dbReference type="STRING" id="486041.B0D0V7"/>
<evidence type="ECO:0000256" key="6">
    <source>
        <dbReference type="SAM" id="MobiDB-lite"/>
    </source>
</evidence>
<evidence type="ECO:0000259" key="7">
    <source>
        <dbReference type="Pfam" id="PF09468"/>
    </source>
</evidence>
<dbReference type="PANTHER" id="PTHR13383:SF11">
    <property type="entry name" value="RIBONUCLEASE H2 SUBUNIT B"/>
    <property type="match status" value="1"/>
</dbReference>